<dbReference type="InterPro" id="IPR036259">
    <property type="entry name" value="MFS_trans_sf"/>
</dbReference>
<evidence type="ECO:0000256" key="6">
    <source>
        <dbReference type="SAM" id="Phobius"/>
    </source>
</evidence>
<evidence type="ECO:0000256" key="4">
    <source>
        <dbReference type="ARBA" id="ARBA00022989"/>
    </source>
</evidence>
<dbReference type="EMBL" id="JBHLZY010000018">
    <property type="protein sequence ID" value="MFB9769600.1"/>
    <property type="molecule type" value="Genomic_DNA"/>
</dbReference>
<evidence type="ECO:0000259" key="7">
    <source>
        <dbReference type="PROSITE" id="PS50850"/>
    </source>
</evidence>
<keyword evidence="4 6" id="KW-1133">Transmembrane helix</keyword>
<accession>A0ABV5WUU4</accession>
<keyword evidence="5 6" id="KW-0472">Membrane</keyword>
<evidence type="ECO:0000313" key="9">
    <source>
        <dbReference type="Proteomes" id="UP001589691"/>
    </source>
</evidence>
<dbReference type="InterPro" id="IPR020846">
    <property type="entry name" value="MFS_dom"/>
</dbReference>
<proteinExistence type="predicted"/>
<dbReference type="PANTHER" id="PTHR42718">
    <property type="entry name" value="MAJOR FACILITATOR SUPERFAMILY MULTIDRUG TRANSPORTER MFSC"/>
    <property type="match status" value="1"/>
</dbReference>
<dbReference type="Pfam" id="PF07690">
    <property type="entry name" value="MFS_1"/>
    <property type="match status" value="1"/>
</dbReference>
<feature type="transmembrane region" description="Helical" evidence="6">
    <location>
        <begin position="15"/>
        <end position="35"/>
    </location>
</feature>
<comment type="caution">
    <text evidence="8">The sequence shown here is derived from an EMBL/GenBank/DDBJ whole genome shotgun (WGS) entry which is preliminary data.</text>
</comment>
<dbReference type="RefSeq" id="WP_137642997.1">
    <property type="nucleotide sequence ID" value="NZ_BJEA01000012.1"/>
</dbReference>
<feature type="domain" description="Major facilitator superfamily (MFS) profile" evidence="7">
    <location>
        <begin position="17"/>
        <end position="464"/>
    </location>
</feature>
<evidence type="ECO:0000313" key="8">
    <source>
        <dbReference type="EMBL" id="MFB9769600.1"/>
    </source>
</evidence>
<gene>
    <name evidence="8" type="ORF">ACFFLI_06955</name>
</gene>
<feature type="transmembrane region" description="Helical" evidence="6">
    <location>
        <begin position="112"/>
        <end position="130"/>
    </location>
</feature>
<feature type="transmembrane region" description="Helical" evidence="6">
    <location>
        <begin position="142"/>
        <end position="166"/>
    </location>
</feature>
<feature type="transmembrane region" description="Helical" evidence="6">
    <location>
        <begin position="399"/>
        <end position="420"/>
    </location>
</feature>
<dbReference type="SUPFAM" id="SSF103473">
    <property type="entry name" value="MFS general substrate transporter"/>
    <property type="match status" value="2"/>
</dbReference>
<feature type="transmembrane region" description="Helical" evidence="6">
    <location>
        <begin position="203"/>
        <end position="224"/>
    </location>
</feature>
<feature type="transmembrane region" description="Helical" evidence="6">
    <location>
        <begin position="440"/>
        <end position="460"/>
    </location>
</feature>
<dbReference type="PROSITE" id="PS50850">
    <property type="entry name" value="MFS"/>
    <property type="match status" value="1"/>
</dbReference>
<reference evidence="8 9" key="1">
    <citation type="submission" date="2024-09" db="EMBL/GenBank/DDBJ databases">
        <authorList>
            <person name="Sun Q."/>
            <person name="Mori K."/>
        </authorList>
    </citation>
    <scope>NUCLEOTIDE SEQUENCE [LARGE SCALE GENOMIC DNA]</scope>
    <source>
        <strain evidence="8 9">TBRC 4576</strain>
    </source>
</reference>
<evidence type="ECO:0000256" key="2">
    <source>
        <dbReference type="ARBA" id="ARBA00022448"/>
    </source>
</evidence>
<evidence type="ECO:0000256" key="1">
    <source>
        <dbReference type="ARBA" id="ARBA00004651"/>
    </source>
</evidence>
<keyword evidence="9" id="KW-1185">Reference proteome</keyword>
<keyword evidence="3 6" id="KW-0812">Transmembrane</keyword>
<feature type="transmembrane region" description="Helical" evidence="6">
    <location>
        <begin position="172"/>
        <end position="191"/>
    </location>
</feature>
<feature type="transmembrane region" description="Helical" evidence="6">
    <location>
        <begin position="83"/>
        <end position="106"/>
    </location>
</feature>
<feature type="transmembrane region" description="Helical" evidence="6">
    <location>
        <begin position="332"/>
        <end position="351"/>
    </location>
</feature>
<feature type="transmembrane region" description="Helical" evidence="6">
    <location>
        <begin position="269"/>
        <end position="291"/>
    </location>
</feature>
<dbReference type="Proteomes" id="UP001589691">
    <property type="component" value="Unassembled WGS sequence"/>
</dbReference>
<sequence>MATKATSEKVAGKRLIAITAVALMAFIGILVETSMNVTFPTLMKTMNVSLSTVQWITTGYLLTVALLMITSAFLKQRFTNRQLFVAGASLFIIGDLIGALAPNFWILLLGRIIQAVCAGIAIPLMINVIVESVPRARLGFYMGLSSLILMIAPASGPTFGGLMVAIGDWRLIFWATLPVELLILIFGWQAIEQYSPTQAVKFDWRQFGLLAVAFVAIMLGFNSLSTAGWLSWQFLGGVVLGIVTLLAYVRVARHSQRQLLKLEIFRNPIFTYSFFAYILLQFCNIGINFALPNYAQLAIGASSLVGGLILLPGSLVTAILQPWFGHLLDKYGARLPILLGSSLFLAAALAFTVMGRSLTVVLIAIFYVVFSIGRSMAFSNTMTNGLKEVALDQRADANAIYNTGQQFAGSLGTTVLAVLMSSVKADNLTQAVATARGSQLAFGLIALIGIINFGFYYVVFKNQRV</sequence>
<dbReference type="PRINTS" id="PR01036">
    <property type="entry name" value="TCRTETB"/>
</dbReference>
<dbReference type="PANTHER" id="PTHR42718:SF9">
    <property type="entry name" value="MAJOR FACILITATOR SUPERFAMILY MULTIDRUG TRANSPORTER MFSC"/>
    <property type="match status" value="1"/>
</dbReference>
<evidence type="ECO:0000256" key="5">
    <source>
        <dbReference type="ARBA" id="ARBA00023136"/>
    </source>
</evidence>
<keyword evidence="2" id="KW-0813">Transport</keyword>
<protein>
    <submittedName>
        <fullName evidence="8">MFS transporter</fullName>
    </submittedName>
</protein>
<dbReference type="Gene3D" id="1.20.1250.20">
    <property type="entry name" value="MFS general substrate transporter like domains"/>
    <property type="match status" value="2"/>
</dbReference>
<name>A0ABV5WUU4_9LACO</name>
<feature type="transmembrane region" description="Helical" evidence="6">
    <location>
        <begin position="357"/>
        <end position="378"/>
    </location>
</feature>
<evidence type="ECO:0000256" key="3">
    <source>
        <dbReference type="ARBA" id="ARBA00022692"/>
    </source>
</evidence>
<dbReference type="InterPro" id="IPR011701">
    <property type="entry name" value="MFS"/>
</dbReference>
<feature type="transmembrane region" description="Helical" evidence="6">
    <location>
        <begin position="297"/>
        <end position="320"/>
    </location>
</feature>
<feature type="transmembrane region" description="Helical" evidence="6">
    <location>
        <begin position="230"/>
        <end position="249"/>
    </location>
</feature>
<organism evidence="8 9">
    <name type="scientific">Lactiplantibacillus modestisalitolerans</name>
    <dbReference type="NCBI Taxonomy" id="1457219"/>
    <lineage>
        <taxon>Bacteria</taxon>
        <taxon>Bacillati</taxon>
        <taxon>Bacillota</taxon>
        <taxon>Bacilli</taxon>
        <taxon>Lactobacillales</taxon>
        <taxon>Lactobacillaceae</taxon>
        <taxon>Lactiplantibacillus</taxon>
    </lineage>
</organism>
<comment type="subcellular location">
    <subcellularLocation>
        <location evidence="1">Cell membrane</location>
        <topology evidence="1">Multi-pass membrane protein</topology>
    </subcellularLocation>
</comment>
<feature type="transmembrane region" description="Helical" evidence="6">
    <location>
        <begin position="55"/>
        <end position="74"/>
    </location>
</feature>